<accession>T4VTQ7</accession>
<proteinExistence type="inferred from homology"/>
<dbReference type="RefSeq" id="WP_021431950.1">
    <property type="nucleotide sequence ID" value="NZ_AVNC01000014.1"/>
</dbReference>
<dbReference type="PROSITE" id="PS00622">
    <property type="entry name" value="HTH_LUXR_1"/>
    <property type="match status" value="1"/>
</dbReference>
<keyword evidence="4" id="KW-0804">Transcription</keyword>
<gene>
    <name evidence="6" type="ORF">C672_0664</name>
</gene>
<dbReference type="GO" id="GO:0006352">
    <property type="term" value="P:DNA-templated transcription initiation"/>
    <property type="evidence" value="ECO:0007669"/>
    <property type="project" value="InterPro"/>
</dbReference>
<dbReference type="GeneID" id="67474291"/>
<dbReference type="SUPFAM" id="SSF88659">
    <property type="entry name" value="Sigma3 and sigma4 domains of RNA polymerase sigma factors"/>
    <property type="match status" value="1"/>
</dbReference>
<comment type="similarity">
    <text evidence="1">Belongs to the sigma-70 factor family. ECF subfamily.</text>
</comment>
<dbReference type="Pfam" id="PF08281">
    <property type="entry name" value="Sigma70_r4_2"/>
    <property type="match status" value="1"/>
</dbReference>
<evidence type="ECO:0000256" key="3">
    <source>
        <dbReference type="ARBA" id="ARBA00023082"/>
    </source>
</evidence>
<evidence type="ECO:0000256" key="4">
    <source>
        <dbReference type="ARBA" id="ARBA00023163"/>
    </source>
</evidence>
<dbReference type="PANTHER" id="PTHR43133">
    <property type="entry name" value="RNA POLYMERASE ECF-TYPE SIGMA FACTO"/>
    <property type="match status" value="1"/>
</dbReference>
<dbReference type="PANTHER" id="PTHR43133:SF46">
    <property type="entry name" value="RNA POLYMERASE SIGMA-70 FACTOR ECF SUBFAMILY"/>
    <property type="match status" value="1"/>
</dbReference>
<dbReference type="GO" id="GO:0003677">
    <property type="term" value="F:DNA binding"/>
    <property type="evidence" value="ECO:0007669"/>
    <property type="project" value="InterPro"/>
</dbReference>
<evidence type="ECO:0000313" key="7">
    <source>
        <dbReference type="Proteomes" id="UP000015688"/>
    </source>
</evidence>
<dbReference type="AlphaFoldDB" id="T4VTQ7"/>
<dbReference type="GO" id="GO:0016987">
    <property type="term" value="F:sigma factor activity"/>
    <property type="evidence" value="ECO:0007669"/>
    <property type="project" value="UniProtKB-KW"/>
</dbReference>
<dbReference type="InterPro" id="IPR013325">
    <property type="entry name" value="RNA_pol_sigma_r2"/>
</dbReference>
<dbReference type="InterPro" id="IPR013324">
    <property type="entry name" value="RNA_pol_sigma_r3/r4-like"/>
</dbReference>
<keyword evidence="3" id="KW-0731">Sigma factor</keyword>
<protein>
    <submittedName>
        <fullName evidence="6">RNA polymerase sigma factor, sigma-70 family protein</fullName>
    </submittedName>
</protein>
<dbReference type="Gene3D" id="1.10.1740.10">
    <property type="match status" value="1"/>
</dbReference>
<organism evidence="6 7">
    <name type="scientific">Paraclostridium bifermentans ATCC 638 = DSM 14991</name>
    <dbReference type="NCBI Taxonomy" id="1233171"/>
    <lineage>
        <taxon>Bacteria</taxon>
        <taxon>Bacillati</taxon>
        <taxon>Bacillota</taxon>
        <taxon>Clostridia</taxon>
        <taxon>Peptostreptococcales</taxon>
        <taxon>Peptostreptococcaceae</taxon>
        <taxon>Paraclostridium</taxon>
    </lineage>
</organism>
<dbReference type="InterPro" id="IPR036388">
    <property type="entry name" value="WH-like_DNA-bd_sf"/>
</dbReference>
<dbReference type="Gene3D" id="1.10.10.10">
    <property type="entry name" value="Winged helix-like DNA-binding domain superfamily/Winged helix DNA-binding domain"/>
    <property type="match status" value="1"/>
</dbReference>
<comment type="caution">
    <text evidence="6">The sequence shown here is derived from an EMBL/GenBank/DDBJ whole genome shotgun (WGS) entry which is preliminary data.</text>
</comment>
<evidence type="ECO:0000256" key="1">
    <source>
        <dbReference type="ARBA" id="ARBA00010641"/>
    </source>
</evidence>
<dbReference type="InterPro" id="IPR014284">
    <property type="entry name" value="RNA_pol_sigma-70_dom"/>
</dbReference>
<dbReference type="CDD" id="cd06171">
    <property type="entry name" value="Sigma70_r4"/>
    <property type="match status" value="1"/>
</dbReference>
<reference evidence="6 7" key="1">
    <citation type="submission" date="2013-06" db="EMBL/GenBank/DDBJ databases">
        <authorList>
            <person name="Walk S."/>
            <person name="Aronoff D."/>
            <person name="Young V.Y."/>
            <person name="Marsh J."/>
            <person name="Harrison L."/>
            <person name="Daugherty S.C."/>
            <person name="Shefchek K.A."/>
            <person name="Hine E.E."/>
            <person name="Tallon L.J."/>
            <person name="Sadzewicz L.K."/>
            <person name="Rasko D.A."/>
        </authorList>
    </citation>
    <scope>NUCLEOTIDE SEQUENCE [LARGE SCALE GENOMIC DNA]</scope>
    <source>
        <strain evidence="6 7">ATCC 638</strain>
    </source>
</reference>
<dbReference type="Pfam" id="PF04542">
    <property type="entry name" value="Sigma70_r2"/>
    <property type="match status" value="1"/>
</dbReference>
<name>T4VTQ7_PARBF</name>
<dbReference type="NCBIfam" id="TIGR02937">
    <property type="entry name" value="sigma70-ECF"/>
    <property type="match status" value="1"/>
</dbReference>
<dbReference type="Proteomes" id="UP000015688">
    <property type="component" value="Unassembled WGS sequence"/>
</dbReference>
<dbReference type="InterPro" id="IPR013249">
    <property type="entry name" value="RNA_pol_sigma70_r4_t2"/>
</dbReference>
<dbReference type="PATRIC" id="fig|1233171.3.peg.567"/>
<dbReference type="SUPFAM" id="SSF88946">
    <property type="entry name" value="Sigma2 domain of RNA polymerase sigma factors"/>
    <property type="match status" value="1"/>
</dbReference>
<evidence type="ECO:0000313" key="6">
    <source>
        <dbReference type="EMBL" id="EQK44136.1"/>
    </source>
</evidence>
<evidence type="ECO:0000259" key="5">
    <source>
        <dbReference type="PROSITE" id="PS00622"/>
    </source>
</evidence>
<keyword evidence="2" id="KW-0805">Transcription regulation</keyword>
<dbReference type="InterPro" id="IPR000792">
    <property type="entry name" value="Tscrpt_reg_LuxR_C"/>
</dbReference>
<dbReference type="InterPro" id="IPR007627">
    <property type="entry name" value="RNA_pol_sigma70_r2"/>
</dbReference>
<sequence length="163" mass="19578">MTFEEIFKTHYTYVVKYVMKIIKNQEVSESIAQDVFIQLYKTNWKEIENIKAWLIKTAIYSSYNHIRSEKRHELRIEKASLNLEPIDIQTLDDKYIKKEEIEDVRSTMNDLREQDKKILILRYSGFKYKEIAEILGVEKSSIGTMLVRAQKKFKKIYTERKGR</sequence>
<dbReference type="EMBL" id="AVNC01000014">
    <property type="protein sequence ID" value="EQK44136.1"/>
    <property type="molecule type" value="Genomic_DNA"/>
</dbReference>
<feature type="domain" description="HTH luxR-type" evidence="5">
    <location>
        <begin position="125"/>
        <end position="152"/>
    </location>
</feature>
<dbReference type="InterPro" id="IPR039425">
    <property type="entry name" value="RNA_pol_sigma-70-like"/>
</dbReference>
<evidence type="ECO:0000256" key="2">
    <source>
        <dbReference type="ARBA" id="ARBA00023015"/>
    </source>
</evidence>